<protein>
    <submittedName>
        <fullName evidence="1">Uncharacterized protein</fullName>
    </submittedName>
</protein>
<comment type="caution">
    <text evidence="1">The sequence shown here is derived from an EMBL/GenBank/DDBJ whole genome shotgun (WGS) entry which is preliminary data.</text>
</comment>
<organism evidence="1 2">
    <name type="scientific">Candidatus Shapirobacteria bacterium CG08_land_8_20_14_0_20_39_18</name>
    <dbReference type="NCBI Taxonomy" id="1974883"/>
    <lineage>
        <taxon>Bacteria</taxon>
        <taxon>Candidatus Shapironibacteriota</taxon>
    </lineage>
</organism>
<proteinExistence type="predicted"/>
<sequence length="83" mass="9193">VGTKALTKGDKGDAEDMFQKSYQLYSLFWGLNLGVVQTKDIKHTESAKIEFISEDPKPVVRGSVGVFEKLGQLVQKAIDCCKE</sequence>
<feature type="non-terminal residue" evidence="1">
    <location>
        <position position="1"/>
    </location>
</feature>
<evidence type="ECO:0000313" key="1">
    <source>
        <dbReference type="EMBL" id="PIU03908.1"/>
    </source>
</evidence>
<evidence type="ECO:0000313" key="2">
    <source>
        <dbReference type="Proteomes" id="UP000228996"/>
    </source>
</evidence>
<dbReference type="AlphaFoldDB" id="A0A2M6XE23"/>
<accession>A0A2M6XE23</accession>
<reference evidence="2" key="1">
    <citation type="submission" date="2017-09" db="EMBL/GenBank/DDBJ databases">
        <title>Depth-based differentiation of microbial function through sediment-hosted aquifers and enrichment of novel symbionts in the deep terrestrial subsurface.</title>
        <authorList>
            <person name="Probst A.J."/>
            <person name="Ladd B."/>
            <person name="Jarett J.K."/>
            <person name="Geller-Mcgrath D.E."/>
            <person name="Sieber C.M.K."/>
            <person name="Emerson J.B."/>
            <person name="Anantharaman K."/>
            <person name="Thomas B.C."/>
            <person name="Malmstrom R."/>
            <person name="Stieglmeier M."/>
            <person name="Klingl A."/>
            <person name="Woyke T."/>
            <person name="Ryan C.M."/>
            <person name="Banfield J.F."/>
        </authorList>
    </citation>
    <scope>NUCLEOTIDE SEQUENCE [LARGE SCALE GENOMIC DNA]</scope>
</reference>
<gene>
    <name evidence="1" type="ORF">COT44_00620</name>
</gene>
<dbReference type="EMBL" id="PEYO01000003">
    <property type="protein sequence ID" value="PIU03908.1"/>
    <property type="molecule type" value="Genomic_DNA"/>
</dbReference>
<name>A0A2M6XE23_9BACT</name>
<dbReference type="Proteomes" id="UP000228996">
    <property type="component" value="Unassembled WGS sequence"/>
</dbReference>